<dbReference type="PANTHER" id="PTHR43201:SF5">
    <property type="entry name" value="MEDIUM-CHAIN ACYL-COA LIGASE ACSF2, MITOCHONDRIAL"/>
    <property type="match status" value="1"/>
</dbReference>
<evidence type="ECO:0000256" key="1">
    <source>
        <dbReference type="ARBA" id="ARBA00006432"/>
    </source>
</evidence>
<dbReference type="InterPro" id="IPR042099">
    <property type="entry name" value="ANL_N_sf"/>
</dbReference>
<dbReference type="GO" id="GO:0006631">
    <property type="term" value="P:fatty acid metabolic process"/>
    <property type="evidence" value="ECO:0007669"/>
    <property type="project" value="TreeGrafter"/>
</dbReference>
<dbReference type="Gene3D" id="3.40.50.12780">
    <property type="entry name" value="N-terminal domain of ligase-like"/>
    <property type="match status" value="1"/>
</dbReference>
<feature type="domain" description="AMP-dependent synthetase/ligase" evidence="3">
    <location>
        <begin position="8"/>
        <end position="371"/>
    </location>
</feature>
<keyword evidence="2" id="KW-0436">Ligase</keyword>
<gene>
    <name evidence="5" type="ORF">UFOPK4179_01123</name>
</gene>
<dbReference type="InterPro" id="IPR025110">
    <property type="entry name" value="AMP-bd_C"/>
</dbReference>
<dbReference type="PROSITE" id="PS00455">
    <property type="entry name" value="AMP_BINDING"/>
    <property type="match status" value="1"/>
</dbReference>
<evidence type="ECO:0000313" key="5">
    <source>
        <dbReference type="EMBL" id="CAB4368325.1"/>
    </source>
</evidence>
<dbReference type="NCBIfam" id="NF004837">
    <property type="entry name" value="PRK06187.1"/>
    <property type="match status" value="1"/>
</dbReference>
<proteinExistence type="inferred from homology"/>
<evidence type="ECO:0000259" key="4">
    <source>
        <dbReference type="Pfam" id="PF13193"/>
    </source>
</evidence>
<dbReference type="AlphaFoldDB" id="A0A6J6AHI8"/>
<dbReference type="SUPFAM" id="SSF56801">
    <property type="entry name" value="Acetyl-CoA synthetase-like"/>
    <property type="match status" value="1"/>
</dbReference>
<dbReference type="EMBL" id="CAETWZ010000126">
    <property type="protein sequence ID" value="CAB4368325.1"/>
    <property type="molecule type" value="Genomic_DNA"/>
</dbReference>
<dbReference type="Gene3D" id="3.30.300.30">
    <property type="match status" value="1"/>
</dbReference>
<dbReference type="InterPro" id="IPR020845">
    <property type="entry name" value="AMP-binding_CS"/>
</dbReference>
<dbReference type="Pfam" id="PF13193">
    <property type="entry name" value="AMP-binding_C"/>
    <property type="match status" value="1"/>
</dbReference>
<dbReference type="CDD" id="cd17631">
    <property type="entry name" value="FACL_FadD13-like"/>
    <property type="match status" value="1"/>
</dbReference>
<protein>
    <submittedName>
        <fullName evidence="5">Unannotated protein</fullName>
    </submittedName>
</protein>
<dbReference type="InterPro" id="IPR000873">
    <property type="entry name" value="AMP-dep_synth/lig_dom"/>
</dbReference>
<sequence length="509" mass="56538">MLLGDIIRWHGHKTPSRIALISEGREITFGSLLGRVNQVANAMSAFCSPGDRVAILAENIPEYVECYYGVPDAGLALNFLNYRLHPKEWSWIMKNAEARVLLVQEKFLEALQPELADIPTLEHIIVIGSGTSEYPSYHDVVGAASVDAVDREVDVDSTAWLLYTSGTTGFPKGAMVTHRNLMVAVMNSVIEYEIQPDERTLIAFPLCHVSGYSVPLTHFRGGRVVLFPMFEPELWMKEVDKHGITGTSMAPTMLNFILEHPKVLDYKLTSLRGIGYGAAAMPVEVLRAAIKRFGPIVYSGFGMTELGGNVLTFPKRDHERAINGDEHLLLSCGTPMVMAEVKVVDENMVECPPGVVGELVVRGEQVLKGYFNNEEGTRKAFDDGWFHSGDMAKRDEEGFFYIVDRMKDMILTGGENVYSREVEEVLYTHPSVSEAAVIGLPDPKWGENVVAVIVLKKDMTATEADIIAAVRDRLAGFKKPKKVFFVDELPKTVSGKIIKRELRDRFAGQ</sequence>
<accession>A0A6J6AHI8</accession>
<reference evidence="5" key="1">
    <citation type="submission" date="2020-05" db="EMBL/GenBank/DDBJ databases">
        <authorList>
            <person name="Chiriac C."/>
            <person name="Salcher M."/>
            <person name="Ghai R."/>
            <person name="Kavagutti S V."/>
        </authorList>
    </citation>
    <scope>NUCLEOTIDE SEQUENCE</scope>
</reference>
<name>A0A6J6AHI8_9ZZZZ</name>
<organism evidence="5">
    <name type="scientific">freshwater metagenome</name>
    <dbReference type="NCBI Taxonomy" id="449393"/>
    <lineage>
        <taxon>unclassified sequences</taxon>
        <taxon>metagenomes</taxon>
        <taxon>ecological metagenomes</taxon>
    </lineage>
</organism>
<dbReference type="InterPro" id="IPR045851">
    <property type="entry name" value="AMP-bd_C_sf"/>
</dbReference>
<evidence type="ECO:0000259" key="3">
    <source>
        <dbReference type="Pfam" id="PF00501"/>
    </source>
</evidence>
<evidence type="ECO:0000256" key="2">
    <source>
        <dbReference type="ARBA" id="ARBA00022598"/>
    </source>
</evidence>
<dbReference type="FunFam" id="3.30.300.30:FF:000008">
    <property type="entry name" value="2,3-dihydroxybenzoate-AMP ligase"/>
    <property type="match status" value="1"/>
</dbReference>
<dbReference type="GO" id="GO:0031956">
    <property type="term" value="F:medium-chain fatty acid-CoA ligase activity"/>
    <property type="evidence" value="ECO:0007669"/>
    <property type="project" value="TreeGrafter"/>
</dbReference>
<feature type="domain" description="AMP-binding enzyme C-terminal" evidence="4">
    <location>
        <begin position="421"/>
        <end position="496"/>
    </location>
</feature>
<dbReference type="PANTHER" id="PTHR43201">
    <property type="entry name" value="ACYL-COA SYNTHETASE"/>
    <property type="match status" value="1"/>
</dbReference>
<dbReference type="Pfam" id="PF00501">
    <property type="entry name" value="AMP-binding"/>
    <property type="match status" value="1"/>
</dbReference>
<comment type="similarity">
    <text evidence="1">Belongs to the ATP-dependent AMP-binding enzyme family.</text>
</comment>